<evidence type="ECO:0000313" key="3">
    <source>
        <dbReference type="EMBL" id="OQS01941.1"/>
    </source>
</evidence>
<gene>
    <name evidence="3" type="ORF">THRCLA_21557</name>
</gene>
<dbReference type="InterPro" id="IPR050863">
    <property type="entry name" value="CenT-Element_Derived"/>
</dbReference>
<sequence>MAIPLMTDNKKSKRLTDKQRLEILDLLENDPSVTKVELGRRYGISGSAITKLHHNAEVIRSRHADGSIALRDNRQRGTKAIAQPFEEKLYRWLYALESHRLSVSPAQVMEKAELLSAHEAVPNFAASNGWYYRFLNRYGFKTSATIKHELTAITPDVMMDQLRSLRVKLASFGPEQVYCMDIAELFYRFIPHYDALCPFYAQELMSQDELSPKDRVSLLVCANATGSHKLPLLLADKTKGMSSLPPCFQKQKSFPVPYTTYGKAWCVDTNVFKHWFDTVFFPTVRERTPRPVVLLLENSSGQFHEITRDNVTTILLPPHTPIMYQPMEQGIVSALKCKYKFGVLSDILSFREKPQIEQQECVERAKQKTTRATGIALGRPPHLLDAMQMLKEAWDEITPSAIRHAWKRTTLIPDTVCEPLQPVQTFERESDILDEMVQTFPRDCIDAFVDIRTDLKSWLYADASDSTALKESIMEELDGMLLRSELIEIADKTIVPTTEPWAGAQAILKALSTLESLYEHHACKEYLGEALVSEHLQQIEMQRRVIQRAKSMKDRKRRRDVNENIDLR</sequence>
<dbReference type="Gene3D" id="1.10.10.60">
    <property type="entry name" value="Homeodomain-like"/>
    <property type="match status" value="2"/>
</dbReference>
<comment type="caution">
    <text evidence="3">The sequence shown here is derived from an EMBL/GenBank/DDBJ whole genome shotgun (WGS) entry which is preliminary data.</text>
</comment>
<dbReference type="InterPro" id="IPR009057">
    <property type="entry name" value="Homeodomain-like_sf"/>
</dbReference>
<dbReference type="GO" id="GO:0003677">
    <property type="term" value="F:DNA binding"/>
    <property type="evidence" value="ECO:0007669"/>
    <property type="project" value="UniProtKB-KW"/>
</dbReference>
<keyword evidence="4" id="KW-1185">Reference proteome</keyword>
<dbReference type="Pfam" id="PF03221">
    <property type="entry name" value="HTH_Tnp_Tc5"/>
    <property type="match status" value="1"/>
</dbReference>
<dbReference type="InterPro" id="IPR006600">
    <property type="entry name" value="HTH_CenpB_DNA-bd_dom"/>
</dbReference>
<dbReference type="InterPro" id="IPR004875">
    <property type="entry name" value="DDE_SF_endonuclease_dom"/>
</dbReference>
<dbReference type="Proteomes" id="UP000243217">
    <property type="component" value="Unassembled WGS sequence"/>
</dbReference>
<dbReference type="PANTHER" id="PTHR19303">
    <property type="entry name" value="TRANSPOSON"/>
    <property type="match status" value="1"/>
</dbReference>
<dbReference type="AlphaFoldDB" id="A0A1V9ZVE4"/>
<dbReference type="EMBL" id="JNBS01001325">
    <property type="protein sequence ID" value="OQS01941.1"/>
    <property type="molecule type" value="Genomic_DNA"/>
</dbReference>
<proteinExistence type="predicted"/>
<name>A0A1V9ZVE4_9STRA</name>
<dbReference type="SMART" id="SM00674">
    <property type="entry name" value="CENPB"/>
    <property type="match status" value="1"/>
</dbReference>
<organism evidence="3 4">
    <name type="scientific">Thraustotheca clavata</name>
    <dbReference type="NCBI Taxonomy" id="74557"/>
    <lineage>
        <taxon>Eukaryota</taxon>
        <taxon>Sar</taxon>
        <taxon>Stramenopiles</taxon>
        <taxon>Oomycota</taxon>
        <taxon>Saprolegniomycetes</taxon>
        <taxon>Saprolegniales</taxon>
        <taxon>Achlyaceae</taxon>
        <taxon>Thraustotheca</taxon>
    </lineage>
</organism>
<evidence type="ECO:0000256" key="1">
    <source>
        <dbReference type="ARBA" id="ARBA00023125"/>
    </source>
</evidence>
<dbReference type="SUPFAM" id="SSF46689">
    <property type="entry name" value="Homeodomain-like"/>
    <property type="match status" value="2"/>
</dbReference>
<dbReference type="Pfam" id="PF03184">
    <property type="entry name" value="DDE_1"/>
    <property type="match status" value="1"/>
</dbReference>
<dbReference type="PROSITE" id="PS51253">
    <property type="entry name" value="HTH_CENPB"/>
    <property type="match status" value="1"/>
</dbReference>
<dbReference type="PANTHER" id="PTHR19303:SF57">
    <property type="entry name" value="HTH CENPB-TYPE DOMAIN-CONTAINING PROTEIN"/>
    <property type="match status" value="1"/>
</dbReference>
<dbReference type="GO" id="GO:0005634">
    <property type="term" value="C:nucleus"/>
    <property type="evidence" value="ECO:0007669"/>
    <property type="project" value="TreeGrafter"/>
</dbReference>
<keyword evidence="1" id="KW-0238">DNA-binding</keyword>
<protein>
    <recommendedName>
        <fullName evidence="2">HTH CENPB-type domain-containing protein</fullName>
    </recommendedName>
</protein>
<dbReference type="OrthoDB" id="166580at2759"/>
<reference evidence="3 4" key="1">
    <citation type="journal article" date="2014" name="Genome Biol. Evol.">
        <title>The secreted proteins of Achlya hypogyna and Thraustotheca clavata identify the ancestral oomycete secretome and reveal gene acquisitions by horizontal gene transfer.</title>
        <authorList>
            <person name="Misner I."/>
            <person name="Blouin N."/>
            <person name="Leonard G."/>
            <person name="Richards T.A."/>
            <person name="Lane C.E."/>
        </authorList>
    </citation>
    <scope>NUCLEOTIDE SEQUENCE [LARGE SCALE GENOMIC DNA]</scope>
    <source>
        <strain evidence="3 4">ATCC 34112</strain>
    </source>
</reference>
<dbReference type="STRING" id="74557.A0A1V9ZVE4"/>
<evidence type="ECO:0000313" key="4">
    <source>
        <dbReference type="Proteomes" id="UP000243217"/>
    </source>
</evidence>
<evidence type="ECO:0000259" key="2">
    <source>
        <dbReference type="PROSITE" id="PS51253"/>
    </source>
</evidence>
<feature type="domain" description="HTH CENPB-type" evidence="2">
    <location>
        <begin position="73"/>
        <end position="144"/>
    </location>
</feature>
<accession>A0A1V9ZVE4</accession>